<reference evidence="1" key="1">
    <citation type="journal article" date="2014" name="Front. Microbiol.">
        <title>High frequency of phylogenetically diverse reductive dehalogenase-homologous genes in deep subseafloor sedimentary metagenomes.</title>
        <authorList>
            <person name="Kawai M."/>
            <person name="Futagami T."/>
            <person name="Toyoda A."/>
            <person name="Takaki Y."/>
            <person name="Nishi S."/>
            <person name="Hori S."/>
            <person name="Arai W."/>
            <person name="Tsubouchi T."/>
            <person name="Morono Y."/>
            <person name="Uchiyama I."/>
            <person name="Ito T."/>
            <person name="Fujiyama A."/>
            <person name="Inagaki F."/>
            <person name="Takami H."/>
        </authorList>
    </citation>
    <scope>NUCLEOTIDE SEQUENCE</scope>
    <source>
        <strain evidence="1">Expedition CK06-06</strain>
    </source>
</reference>
<dbReference type="EMBL" id="BARU01000622">
    <property type="protein sequence ID" value="GAH22990.1"/>
    <property type="molecule type" value="Genomic_DNA"/>
</dbReference>
<dbReference type="AlphaFoldDB" id="X1ERS7"/>
<protein>
    <submittedName>
        <fullName evidence="1">Uncharacterized protein</fullName>
    </submittedName>
</protein>
<gene>
    <name evidence="1" type="ORF">S03H2_01972</name>
</gene>
<sequence length="77" mass="8865">MKDDKNIIKDLSKAIGKDLNQVDIINKIDFGLTYKFTDENLTELGLDLSKLNLDENKLTLVGEYVQKLQNLKSFYIN</sequence>
<name>X1ERS7_9ZZZZ</name>
<comment type="caution">
    <text evidence="1">The sequence shown here is derived from an EMBL/GenBank/DDBJ whole genome shotgun (WGS) entry which is preliminary data.</text>
</comment>
<accession>X1ERS7</accession>
<proteinExistence type="predicted"/>
<evidence type="ECO:0000313" key="1">
    <source>
        <dbReference type="EMBL" id="GAH22990.1"/>
    </source>
</evidence>
<feature type="non-terminal residue" evidence="1">
    <location>
        <position position="77"/>
    </location>
</feature>
<organism evidence="1">
    <name type="scientific">marine sediment metagenome</name>
    <dbReference type="NCBI Taxonomy" id="412755"/>
    <lineage>
        <taxon>unclassified sequences</taxon>
        <taxon>metagenomes</taxon>
        <taxon>ecological metagenomes</taxon>
    </lineage>
</organism>